<reference evidence="1" key="1">
    <citation type="submission" date="2021-09" db="EMBL/GenBank/DDBJ databases">
        <authorList>
            <consortium name="Pathogen Informatics"/>
        </authorList>
    </citation>
    <scope>NUCLEOTIDE SEQUENCE</scope>
</reference>
<accession>A0A8J2LUG9</accession>
<keyword evidence="2" id="KW-1185">Reference proteome</keyword>
<evidence type="ECO:0000313" key="2">
    <source>
        <dbReference type="Proteomes" id="UP000746747"/>
    </source>
</evidence>
<name>A0A8J2LUG9_9BILA</name>
<sequence length="87" mass="9574">MKGDLSGQCGAGVYRGNRYQEGRRPFRFTYFNTFCAMHPNNSASSAIALMLSGQGQSVAVAFLATICPCYFVIHEILYNSTSVYTQS</sequence>
<comment type="caution">
    <text evidence="1">The sequence shown here is derived from an EMBL/GenBank/DDBJ whole genome shotgun (WGS) entry which is preliminary data.</text>
</comment>
<proteinExistence type="predicted"/>
<dbReference type="EMBL" id="CAKAEH010001248">
    <property type="protein sequence ID" value="CAG9533482.1"/>
    <property type="molecule type" value="Genomic_DNA"/>
</dbReference>
<organism evidence="1 2">
    <name type="scientific">Cercopithifilaria johnstoni</name>
    <dbReference type="NCBI Taxonomy" id="2874296"/>
    <lineage>
        <taxon>Eukaryota</taxon>
        <taxon>Metazoa</taxon>
        <taxon>Ecdysozoa</taxon>
        <taxon>Nematoda</taxon>
        <taxon>Chromadorea</taxon>
        <taxon>Rhabditida</taxon>
        <taxon>Spirurina</taxon>
        <taxon>Spiruromorpha</taxon>
        <taxon>Filarioidea</taxon>
        <taxon>Onchocercidae</taxon>
        <taxon>Cercopithifilaria</taxon>
    </lineage>
</organism>
<protein>
    <submittedName>
        <fullName evidence="1">Uncharacterized protein</fullName>
    </submittedName>
</protein>
<dbReference type="Proteomes" id="UP000746747">
    <property type="component" value="Unassembled WGS sequence"/>
</dbReference>
<evidence type="ECO:0000313" key="1">
    <source>
        <dbReference type="EMBL" id="CAG9533482.1"/>
    </source>
</evidence>
<gene>
    <name evidence="1" type="ORF">CJOHNSTONI_LOCUS3708</name>
</gene>
<dbReference type="AlphaFoldDB" id="A0A8J2LUG9"/>